<accession>A0A542XFZ6</accession>
<proteinExistence type="predicted"/>
<evidence type="ECO:0000313" key="3">
    <source>
        <dbReference type="Proteomes" id="UP000318336"/>
    </source>
</evidence>
<organism evidence="2 3">
    <name type="scientific">Barrientosiimonas humi</name>
    <dbReference type="NCBI Taxonomy" id="999931"/>
    <lineage>
        <taxon>Bacteria</taxon>
        <taxon>Bacillati</taxon>
        <taxon>Actinomycetota</taxon>
        <taxon>Actinomycetes</taxon>
        <taxon>Micrococcales</taxon>
        <taxon>Dermacoccaceae</taxon>
        <taxon>Barrientosiimonas</taxon>
    </lineage>
</organism>
<sequence>MTGLVRRSSGPVSHGLPRDETGSRNLADADWGGAPIQIDALGVALPTNLGARVASAVTTDPRVRRRGTRHYRLRIGWLAGAQGVVVVRLEQDLLALPDGRFRAQGAYRHAETETYLAVETPGRRVGDVPMDASRAVDAELGGTHEPALDEIAFLPAKVRRSFVGRVRSPRYFSAEALEWNGGQRHTVSGLRLDDREACVVQAAHHRDTTHWVVELVTYRLRVDRAQLAHPGWTG</sequence>
<evidence type="ECO:0000256" key="1">
    <source>
        <dbReference type="SAM" id="MobiDB-lite"/>
    </source>
</evidence>
<dbReference type="EMBL" id="VFOK01000001">
    <property type="protein sequence ID" value="TQL34725.1"/>
    <property type="molecule type" value="Genomic_DNA"/>
</dbReference>
<comment type="caution">
    <text evidence="2">The sequence shown here is derived from an EMBL/GenBank/DDBJ whole genome shotgun (WGS) entry which is preliminary data.</text>
</comment>
<dbReference type="Proteomes" id="UP000318336">
    <property type="component" value="Unassembled WGS sequence"/>
</dbReference>
<gene>
    <name evidence="2" type="ORF">FB554_2903</name>
</gene>
<name>A0A542XFZ6_9MICO</name>
<protein>
    <submittedName>
        <fullName evidence="2">Uncharacterized protein</fullName>
    </submittedName>
</protein>
<reference evidence="2 3" key="1">
    <citation type="submission" date="2019-06" db="EMBL/GenBank/DDBJ databases">
        <title>Sequencing the genomes of 1000 actinobacteria strains.</title>
        <authorList>
            <person name="Klenk H.-P."/>
        </authorList>
    </citation>
    <scope>NUCLEOTIDE SEQUENCE [LARGE SCALE GENOMIC DNA]</scope>
    <source>
        <strain evidence="2 3">DSM 24617</strain>
    </source>
</reference>
<keyword evidence="3" id="KW-1185">Reference proteome</keyword>
<dbReference type="AlphaFoldDB" id="A0A542XFZ6"/>
<evidence type="ECO:0000313" key="2">
    <source>
        <dbReference type="EMBL" id="TQL34725.1"/>
    </source>
</evidence>
<feature type="region of interest" description="Disordered" evidence="1">
    <location>
        <begin position="1"/>
        <end position="28"/>
    </location>
</feature>